<protein>
    <submittedName>
        <fullName evidence="1">Uncharacterized protein</fullName>
    </submittedName>
</protein>
<reference evidence="1" key="2">
    <citation type="submission" date="2015-03" db="EMBL/GenBank/DDBJ databases">
        <authorList>
            <person name="Chow C.-E.T."/>
            <person name="Winget D.M."/>
            <person name="White R.A.III."/>
            <person name="Hallam S.J."/>
            <person name="Suttle C.A."/>
        </authorList>
    </citation>
    <scope>NUCLEOTIDE SEQUENCE</scope>
    <source>
        <strain evidence="1">Anoxic3_1</strain>
    </source>
</reference>
<name>A0A0F7KZU9_9VIRU</name>
<proteinExistence type="predicted"/>
<organism evidence="1">
    <name type="scientific">uncultured marine virus</name>
    <dbReference type="NCBI Taxonomy" id="186617"/>
    <lineage>
        <taxon>Viruses</taxon>
        <taxon>environmental samples</taxon>
    </lineage>
</organism>
<evidence type="ECO:0000313" key="1">
    <source>
        <dbReference type="EMBL" id="AKH45819.1"/>
    </source>
</evidence>
<dbReference type="EMBL" id="KR029577">
    <property type="protein sequence ID" value="AKH45819.1"/>
    <property type="molecule type" value="Genomic_DNA"/>
</dbReference>
<reference evidence="1" key="1">
    <citation type="journal article" date="2015" name="Front. Microbiol.">
        <title>Combining genomic sequencing methods to explore viral diversity and reveal potential virus-host interactions.</title>
        <authorList>
            <person name="Chow C.E."/>
            <person name="Winget D.M."/>
            <person name="White R.A.III."/>
            <person name="Hallam S.J."/>
            <person name="Suttle C.A."/>
        </authorList>
    </citation>
    <scope>NUCLEOTIDE SEQUENCE</scope>
    <source>
        <strain evidence="1">Anoxic3_1</strain>
    </source>
</reference>
<accession>A0A0F7KZU9</accession>
<sequence>MSKSRASVRAGRLLCGLQALRMGSGCSRLLGRMVVGFACSFFHSVRVRKRGAMPPSFVASLPPLQDW</sequence>